<evidence type="ECO:0000313" key="3">
    <source>
        <dbReference type="Proteomes" id="UP000004926"/>
    </source>
</evidence>
<gene>
    <name evidence="2" type="ORF">SacmaDRAFT_2706</name>
</gene>
<dbReference type="Gene3D" id="3.50.50.60">
    <property type="entry name" value="FAD/NAD(P)-binding domain"/>
    <property type="match status" value="3"/>
</dbReference>
<reference evidence="2 3" key="1">
    <citation type="journal article" date="2012" name="Stand. Genomic Sci.">
        <title>Genome sequence of the ocean sediment bacterium Saccharomonospora marina type strain (XMU15(T)).</title>
        <authorList>
            <person name="Klenk H.P."/>
            <person name="Lu M."/>
            <person name="Lucas S."/>
            <person name="Lapidus A."/>
            <person name="Copeland A."/>
            <person name="Pitluck S."/>
            <person name="Goodwin L.A."/>
            <person name="Han C."/>
            <person name="Tapia R."/>
            <person name="Brambilla E.M."/>
            <person name="Potter G."/>
            <person name="Land M."/>
            <person name="Ivanova N."/>
            <person name="Rohde M."/>
            <person name="Goker M."/>
            <person name="Detter J.C."/>
            <person name="Li W.J."/>
            <person name="Kyrpides N.C."/>
            <person name="Woyke T."/>
        </authorList>
    </citation>
    <scope>NUCLEOTIDE SEQUENCE [LARGE SCALE GENOMIC DNA]</scope>
    <source>
        <strain evidence="2 3">XMU15</strain>
    </source>
</reference>
<dbReference type="EMBL" id="CM001439">
    <property type="protein sequence ID" value="EHR50947.1"/>
    <property type="molecule type" value="Genomic_DNA"/>
</dbReference>
<dbReference type="InterPro" id="IPR036188">
    <property type="entry name" value="FAD/NAD-bd_sf"/>
</dbReference>
<dbReference type="OrthoDB" id="3414915at2"/>
<evidence type="ECO:0000313" key="2">
    <source>
        <dbReference type="EMBL" id="EHR50947.1"/>
    </source>
</evidence>
<keyword evidence="3" id="KW-1185">Reference proteome</keyword>
<dbReference type="AlphaFoldDB" id="H5X2K8"/>
<dbReference type="HOGENOM" id="CLU_033694_0_0_11"/>
<name>H5X2K8_9PSEU</name>
<proteinExistence type="predicted"/>
<protein>
    <submittedName>
        <fullName evidence="2">2-polyprenyl-6-methoxyphenol hydroxylase-like oxidoreductase</fullName>
    </submittedName>
</protein>
<dbReference type="RefSeq" id="WP_009154332.1">
    <property type="nucleotide sequence ID" value="NZ_CM001439.1"/>
</dbReference>
<dbReference type="SUPFAM" id="SSF51905">
    <property type="entry name" value="FAD/NAD(P)-binding domain"/>
    <property type="match status" value="1"/>
</dbReference>
<sequence>MRSVLIVGAGQSGLQLALTLREYDYDVTVMSARTPDEIRGGRIMSTQCMFHDALQHERDHGLNLWESQTVNVEGLGVSIAGPDSSRVLDWFCRLDNYAQSVDQRVKMAGWLELFERRGGKLIIHGVTTADLDSLSSMYDLVVVAAGKGELVGLFDRDDARSPYSTPQRILSVVYAHGVQRRPEHPESAAVRFSIIPGVGELFMIPAYTLSGNCDILFFEGIPGGPLDCWDDRPGPQEHLDRTLELMRRYLPWEYERSRNAELTDSKATLTGSYPPVVRKPVGELPSGNIVLGMADVVVANDPITGQGSNNAAKCAAVYLDRILRRGSEPFDRQWMHDTFEAYWDYAQHVTQWTNAMLQPPPPHVMDILGAAQHNEAVAHRFVNGFCDPSDFQHWFMDPEKAAAYLASVGAGRAGGR</sequence>
<accession>H5X2K8</accession>
<dbReference type="Proteomes" id="UP000004926">
    <property type="component" value="Chromosome"/>
</dbReference>
<evidence type="ECO:0000259" key="1">
    <source>
        <dbReference type="Pfam" id="PF17885"/>
    </source>
</evidence>
<feature type="domain" description="Styrene monooxygenase StyA putative substrate binding" evidence="1">
    <location>
        <begin position="146"/>
        <end position="256"/>
    </location>
</feature>
<dbReference type="Pfam" id="PF17885">
    <property type="entry name" value="Smoa_sbd"/>
    <property type="match status" value="1"/>
</dbReference>
<dbReference type="Gene3D" id="6.10.250.650">
    <property type="match status" value="1"/>
</dbReference>
<dbReference type="eggNOG" id="COG0654">
    <property type="taxonomic scope" value="Bacteria"/>
</dbReference>
<organism evidence="2 3">
    <name type="scientific">Saccharomonospora marina XMU15</name>
    <dbReference type="NCBI Taxonomy" id="882083"/>
    <lineage>
        <taxon>Bacteria</taxon>
        <taxon>Bacillati</taxon>
        <taxon>Actinomycetota</taxon>
        <taxon>Actinomycetes</taxon>
        <taxon>Pseudonocardiales</taxon>
        <taxon>Pseudonocardiaceae</taxon>
        <taxon>Saccharomonospora</taxon>
    </lineage>
</organism>
<dbReference type="STRING" id="882083.SacmaDRAFT_2706"/>
<dbReference type="InterPro" id="IPR041654">
    <property type="entry name" value="StyA_sbd"/>
</dbReference>